<reference evidence="4 5" key="1">
    <citation type="journal article" date="2021" name="Hortic Res">
        <title>Chromosome-scale assembly of the Dendrobium chrysotoxum genome enhances the understanding of orchid evolution.</title>
        <authorList>
            <person name="Zhang Y."/>
            <person name="Zhang G.Q."/>
            <person name="Zhang D."/>
            <person name="Liu X.D."/>
            <person name="Xu X.Y."/>
            <person name="Sun W.H."/>
            <person name="Yu X."/>
            <person name="Zhu X."/>
            <person name="Wang Z.W."/>
            <person name="Zhao X."/>
            <person name="Zhong W.Y."/>
            <person name="Chen H."/>
            <person name="Yin W.L."/>
            <person name="Huang T."/>
            <person name="Niu S.C."/>
            <person name="Liu Z.J."/>
        </authorList>
    </citation>
    <scope>NUCLEOTIDE SEQUENCE [LARGE SCALE GENOMIC DNA]</scope>
    <source>
        <strain evidence="4">Lindl</strain>
    </source>
</reference>
<dbReference type="Proteomes" id="UP000775213">
    <property type="component" value="Unassembled WGS sequence"/>
</dbReference>
<keyword evidence="2" id="KW-0489">Methyltransferase</keyword>
<dbReference type="EMBL" id="JAGFBR010000019">
    <property type="protein sequence ID" value="KAH0448327.1"/>
    <property type="molecule type" value="Genomic_DNA"/>
</dbReference>
<keyword evidence="3" id="KW-0808">Transferase</keyword>
<evidence type="ECO:0000256" key="3">
    <source>
        <dbReference type="ARBA" id="ARBA00022679"/>
    </source>
</evidence>
<dbReference type="GO" id="GO:0008168">
    <property type="term" value="F:methyltransferase activity"/>
    <property type="evidence" value="ECO:0007669"/>
    <property type="project" value="UniProtKB-KW"/>
</dbReference>
<dbReference type="Gene3D" id="3.40.50.150">
    <property type="entry name" value="Vaccinia Virus protein VP39"/>
    <property type="match status" value="1"/>
</dbReference>
<protein>
    <recommendedName>
        <fullName evidence="6">S-adenosyl-L-methionine-dependent methyltransferase</fullName>
    </recommendedName>
</protein>
<evidence type="ECO:0000313" key="4">
    <source>
        <dbReference type="EMBL" id="KAH0448327.1"/>
    </source>
</evidence>
<dbReference type="AlphaFoldDB" id="A0AAV7FY56"/>
<dbReference type="SUPFAM" id="SSF53335">
    <property type="entry name" value="S-adenosyl-L-methionine-dependent methyltransferases"/>
    <property type="match status" value="1"/>
</dbReference>
<comment type="caution">
    <text evidence="4">The sequence shown here is derived from an EMBL/GenBank/DDBJ whole genome shotgun (WGS) entry which is preliminary data.</text>
</comment>
<evidence type="ECO:0000256" key="2">
    <source>
        <dbReference type="ARBA" id="ARBA00022603"/>
    </source>
</evidence>
<evidence type="ECO:0008006" key="6">
    <source>
        <dbReference type="Google" id="ProtNLM"/>
    </source>
</evidence>
<evidence type="ECO:0000256" key="1">
    <source>
        <dbReference type="ARBA" id="ARBA00008361"/>
    </source>
</evidence>
<comment type="similarity">
    <text evidence="1">Belongs to the methyltransferase superfamily.</text>
</comment>
<dbReference type="InterPro" id="IPR029063">
    <property type="entry name" value="SAM-dependent_MTases_sf"/>
</dbReference>
<sequence>MKKLFFIRFWFGSYVMQVPVDNPLELKLDFFALSSISELKVPFKDLIASRITRLPEVRGFSLWLSMAAVAMATSLAIKPLRPLAGDQSNRKIHFLRPTRCSSASRLSLFPIASKKSESQGTFAASEESSYSVLAAVTSRYNEIVVLDTPGTRILLLDSSRHYRDRIQSVSYHWRFGSGTFQKCRVPGLWKELSRDEFASLPAIVPQGPIAILGLGAGTAAHLMLDLWPSRRVEGWEIDGILIDIAREYFALSDLERCTQANGSLSVHIGDALSPSAEVEGGFAGIIVDLFSEGKILPQLQEVTTWLDIEKKLMPHGRIMVNCGGAQAEITESGYIKVNGNISSKGSWVQNSTIQAMYRAFPGKLSWKRMKGQTSGNYLALTGPVLDLDAWSATLPHPLDVNVKDWRPCKLAG</sequence>
<organism evidence="4 5">
    <name type="scientific">Dendrobium chrysotoxum</name>
    <name type="common">Orchid</name>
    <dbReference type="NCBI Taxonomy" id="161865"/>
    <lineage>
        <taxon>Eukaryota</taxon>
        <taxon>Viridiplantae</taxon>
        <taxon>Streptophyta</taxon>
        <taxon>Embryophyta</taxon>
        <taxon>Tracheophyta</taxon>
        <taxon>Spermatophyta</taxon>
        <taxon>Magnoliopsida</taxon>
        <taxon>Liliopsida</taxon>
        <taxon>Asparagales</taxon>
        <taxon>Orchidaceae</taxon>
        <taxon>Epidendroideae</taxon>
        <taxon>Malaxideae</taxon>
        <taxon>Dendrobiinae</taxon>
        <taxon>Dendrobium</taxon>
    </lineage>
</organism>
<dbReference type="PANTHER" id="PTHR12176:SF76">
    <property type="entry name" value="S-ADENOSYL-L-METHIONINE-DEPENDENT METHYLTRANSFERASES SUPERFAMILY PROTEIN"/>
    <property type="match status" value="1"/>
</dbReference>
<proteinExistence type="inferred from homology"/>
<name>A0AAV7FY56_DENCH</name>
<dbReference type="InterPro" id="IPR051419">
    <property type="entry name" value="Lys/N-term_MeTrsfase_sf"/>
</dbReference>
<keyword evidence="5" id="KW-1185">Reference proteome</keyword>
<evidence type="ECO:0000313" key="5">
    <source>
        <dbReference type="Proteomes" id="UP000775213"/>
    </source>
</evidence>
<gene>
    <name evidence="4" type="ORF">IEQ34_022127</name>
</gene>
<dbReference type="GO" id="GO:0032259">
    <property type="term" value="P:methylation"/>
    <property type="evidence" value="ECO:0007669"/>
    <property type="project" value="UniProtKB-KW"/>
</dbReference>
<dbReference type="PANTHER" id="PTHR12176">
    <property type="entry name" value="SAM-DEPENDENT METHYLTRANSFERASE SUPERFAMILY PROTEIN"/>
    <property type="match status" value="1"/>
</dbReference>
<accession>A0AAV7FY56</accession>